<feature type="compositionally biased region" description="Basic and acidic residues" evidence="1">
    <location>
        <begin position="542"/>
        <end position="566"/>
    </location>
</feature>
<comment type="caution">
    <text evidence="2">The sequence shown here is derived from an EMBL/GenBank/DDBJ whole genome shotgun (WGS) entry which is preliminary data.</text>
</comment>
<feature type="region of interest" description="Disordered" evidence="1">
    <location>
        <begin position="1"/>
        <end position="25"/>
    </location>
</feature>
<feature type="compositionally biased region" description="Low complexity" evidence="1">
    <location>
        <begin position="571"/>
        <end position="582"/>
    </location>
</feature>
<feature type="compositionally biased region" description="Basic and acidic residues" evidence="1">
    <location>
        <begin position="104"/>
        <end position="124"/>
    </location>
</feature>
<dbReference type="AlphaFoldDB" id="K0R203"/>
<feature type="region of interest" description="Disordered" evidence="1">
    <location>
        <begin position="74"/>
        <end position="128"/>
    </location>
</feature>
<evidence type="ECO:0000313" key="2">
    <source>
        <dbReference type="EMBL" id="EJK45064.1"/>
    </source>
</evidence>
<proteinExistence type="predicted"/>
<evidence type="ECO:0000256" key="1">
    <source>
        <dbReference type="SAM" id="MobiDB-lite"/>
    </source>
</evidence>
<keyword evidence="3" id="KW-1185">Reference proteome</keyword>
<dbReference type="EMBL" id="AGNL01048843">
    <property type="protein sequence ID" value="EJK45064.1"/>
    <property type="molecule type" value="Genomic_DNA"/>
</dbReference>
<name>K0R203_THAOC</name>
<protein>
    <submittedName>
        <fullName evidence="2">Uncharacterized protein</fullName>
    </submittedName>
</protein>
<evidence type="ECO:0000313" key="3">
    <source>
        <dbReference type="Proteomes" id="UP000266841"/>
    </source>
</evidence>
<feature type="region of interest" description="Disordered" evidence="1">
    <location>
        <begin position="511"/>
        <end position="628"/>
    </location>
</feature>
<accession>K0R203</accession>
<feature type="non-terminal residue" evidence="2">
    <location>
        <position position="1"/>
    </location>
</feature>
<dbReference type="Proteomes" id="UP000266841">
    <property type="component" value="Unassembled WGS sequence"/>
</dbReference>
<gene>
    <name evidence="2" type="ORF">THAOC_36345</name>
</gene>
<organism evidence="2 3">
    <name type="scientific">Thalassiosira oceanica</name>
    <name type="common">Marine diatom</name>
    <dbReference type="NCBI Taxonomy" id="159749"/>
    <lineage>
        <taxon>Eukaryota</taxon>
        <taxon>Sar</taxon>
        <taxon>Stramenopiles</taxon>
        <taxon>Ochrophyta</taxon>
        <taxon>Bacillariophyta</taxon>
        <taxon>Coscinodiscophyceae</taxon>
        <taxon>Thalassiosirophycidae</taxon>
        <taxon>Thalassiosirales</taxon>
        <taxon>Thalassiosiraceae</taxon>
        <taxon>Thalassiosira</taxon>
    </lineage>
</organism>
<reference evidence="2 3" key="1">
    <citation type="journal article" date="2012" name="Genome Biol.">
        <title>Genome and low-iron response of an oceanic diatom adapted to chronic iron limitation.</title>
        <authorList>
            <person name="Lommer M."/>
            <person name="Specht M."/>
            <person name="Roy A.S."/>
            <person name="Kraemer L."/>
            <person name="Andreson R."/>
            <person name="Gutowska M.A."/>
            <person name="Wolf J."/>
            <person name="Bergner S.V."/>
            <person name="Schilhabel M.B."/>
            <person name="Klostermeier U.C."/>
            <person name="Beiko R.G."/>
            <person name="Rosenstiel P."/>
            <person name="Hippler M."/>
            <person name="Laroche J."/>
        </authorList>
    </citation>
    <scope>NUCLEOTIDE SEQUENCE [LARGE SCALE GENOMIC DNA]</scope>
    <source>
        <strain evidence="2 3">CCMP1005</strain>
    </source>
</reference>
<sequence>KESETQNSVKPEDTPTPCPKEEKPQTLWTAPVLAPLTYFPWRAGAVLFLDPEGLRRGPVLAAHDGRATKLCQGQERTYPPTTPEEERRLSTRFSPQTGWLGGLPEHRPLERGEPVLGPLERRPDVAGGGLRRRGVLEDVDLDQGVPERVGPGDQVGLLRGRLPLLPPDRRRGAVRLDADRERVDQVGHLVRPGALPGAVDVLLEHVPDLRRRGEQAGDLLRQVVAGGRVRASQAAQGEAPDLHDGARERPERAREVLGRGVQRVLRLRLEPQHRVLGQGLESVHAAPAVVVVQRRVAEVYRAEGVGEAPHEQLLELEAAAEGEAKVGREGEVVREAEELLLVVGQEVVAVLVRGLGPRRGGDAASHAPTDGAEEVGNAVAHDLVELPDEDGRGLLLLAGRPLQRAQQVAHVGVAPRESLPDDLEAPGHDVRALDRDGDGEGHVRVADVVPLAAAYGRAGRDVHAALDDAAAALGAVLLHDGGDDHGRLVVVDDGVHDVAARDGDEAVAPGLRHGCLFPDTARQGTEQKNKRPPPLTLLYPPELRDWHPELLPDPRVRPDAGDDRPGGPDAPGGEADAPPLGEALDEHVPPEAAPSLPAEDGVHGYPNVVALDGPVHEGRAQGDVAGSHAESLVSAPFSSRVEINGPNQNS</sequence>